<gene>
    <name evidence="12" type="ORF">SAMN05421508_11188</name>
</gene>
<dbReference type="InterPro" id="IPR055348">
    <property type="entry name" value="DctQ"/>
</dbReference>
<dbReference type="PANTHER" id="PTHR35011:SF2">
    <property type="entry name" value="2,3-DIKETO-L-GULONATE TRAP TRANSPORTER SMALL PERMEASE PROTEIN YIAM"/>
    <property type="match status" value="1"/>
</dbReference>
<keyword evidence="13" id="KW-1185">Reference proteome</keyword>
<sequence length="179" mass="19960">MSDLSDQRHYGPQGEPAEPPPPPKVPLKIEEAGAALAMALICAISLANVVVRYMTNASFAFTEEFSVFLLVVMTLLGAAVAFARHEHIKITFFLERMPKAVRLAAELVTLAVTTALFSMVLYYGALFALDEWEFETVSAGLGYPNWIYTLWLPLLSAVILFRILERAWLALRRPTEDVE</sequence>
<evidence type="ECO:0000256" key="8">
    <source>
        <dbReference type="ARBA" id="ARBA00038436"/>
    </source>
</evidence>
<keyword evidence="4 9" id="KW-0997">Cell inner membrane</keyword>
<keyword evidence="2 9" id="KW-0813">Transport</keyword>
<proteinExistence type="inferred from homology"/>
<evidence type="ECO:0000256" key="6">
    <source>
        <dbReference type="ARBA" id="ARBA00022989"/>
    </source>
</evidence>
<evidence type="ECO:0000256" key="7">
    <source>
        <dbReference type="ARBA" id="ARBA00023136"/>
    </source>
</evidence>
<name>A0A286GYG5_9PROT</name>
<feature type="transmembrane region" description="Helical" evidence="9">
    <location>
        <begin position="32"/>
        <end position="53"/>
    </location>
</feature>
<feature type="transmembrane region" description="Helical" evidence="9">
    <location>
        <begin position="103"/>
        <end position="125"/>
    </location>
</feature>
<evidence type="ECO:0000256" key="3">
    <source>
        <dbReference type="ARBA" id="ARBA00022475"/>
    </source>
</evidence>
<keyword evidence="6 9" id="KW-1133">Transmembrane helix</keyword>
<dbReference type="GO" id="GO:0015740">
    <property type="term" value="P:C4-dicarboxylate transport"/>
    <property type="evidence" value="ECO:0007669"/>
    <property type="project" value="TreeGrafter"/>
</dbReference>
<evidence type="ECO:0000259" key="11">
    <source>
        <dbReference type="Pfam" id="PF04290"/>
    </source>
</evidence>
<evidence type="ECO:0000256" key="4">
    <source>
        <dbReference type="ARBA" id="ARBA00022519"/>
    </source>
</evidence>
<evidence type="ECO:0000313" key="12">
    <source>
        <dbReference type="EMBL" id="SOE00114.1"/>
    </source>
</evidence>
<dbReference type="RefSeq" id="WP_245913580.1">
    <property type="nucleotide sequence ID" value="NZ_OCNJ01000011.1"/>
</dbReference>
<evidence type="ECO:0000313" key="13">
    <source>
        <dbReference type="Proteomes" id="UP000219621"/>
    </source>
</evidence>
<organism evidence="12 13">
    <name type="scientific">Caenispirillum bisanense</name>
    <dbReference type="NCBI Taxonomy" id="414052"/>
    <lineage>
        <taxon>Bacteria</taxon>
        <taxon>Pseudomonadati</taxon>
        <taxon>Pseudomonadota</taxon>
        <taxon>Alphaproteobacteria</taxon>
        <taxon>Rhodospirillales</taxon>
        <taxon>Novispirillaceae</taxon>
        <taxon>Caenispirillum</taxon>
    </lineage>
</organism>
<dbReference type="EMBL" id="OCNJ01000011">
    <property type="protein sequence ID" value="SOE00114.1"/>
    <property type="molecule type" value="Genomic_DNA"/>
</dbReference>
<comment type="subcellular location">
    <subcellularLocation>
        <location evidence="1 9">Cell inner membrane</location>
        <topology evidence="1 9">Multi-pass membrane protein</topology>
    </subcellularLocation>
</comment>
<accession>A0A286GYG5</accession>
<evidence type="ECO:0000256" key="5">
    <source>
        <dbReference type="ARBA" id="ARBA00022692"/>
    </source>
</evidence>
<feature type="region of interest" description="Disordered" evidence="10">
    <location>
        <begin position="1"/>
        <end position="24"/>
    </location>
</feature>
<comment type="similarity">
    <text evidence="8 9">Belongs to the TRAP transporter small permease family.</text>
</comment>
<evidence type="ECO:0000256" key="2">
    <source>
        <dbReference type="ARBA" id="ARBA00022448"/>
    </source>
</evidence>
<keyword evidence="3" id="KW-1003">Cell membrane</keyword>
<dbReference type="InterPro" id="IPR007387">
    <property type="entry name" value="TRAP_DctQ"/>
</dbReference>
<keyword evidence="7 9" id="KW-0472">Membrane</keyword>
<feature type="domain" description="Tripartite ATP-independent periplasmic transporters DctQ component" evidence="11">
    <location>
        <begin position="41"/>
        <end position="172"/>
    </location>
</feature>
<feature type="transmembrane region" description="Helical" evidence="9">
    <location>
        <begin position="65"/>
        <end position="83"/>
    </location>
</feature>
<evidence type="ECO:0000256" key="9">
    <source>
        <dbReference type="RuleBase" id="RU369079"/>
    </source>
</evidence>
<dbReference type="PANTHER" id="PTHR35011">
    <property type="entry name" value="2,3-DIKETO-L-GULONATE TRAP TRANSPORTER SMALL PERMEASE PROTEIN YIAM"/>
    <property type="match status" value="1"/>
</dbReference>
<dbReference type="AlphaFoldDB" id="A0A286GYG5"/>
<comment type="function">
    <text evidence="9">Part of the tripartite ATP-independent periplasmic (TRAP) transport system.</text>
</comment>
<dbReference type="Proteomes" id="UP000219621">
    <property type="component" value="Unassembled WGS sequence"/>
</dbReference>
<evidence type="ECO:0000256" key="1">
    <source>
        <dbReference type="ARBA" id="ARBA00004429"/>
    </source>
</evidence>
<dbReference type="Pfam" id="PF04290">
    <property type="entry name" value="DctQ"/>
    <property type="match status" value="1"/>
</dbReference>
<evidence type="ECO:0000256" key="10">
    <source>
        <dbReference type="SAM" id="MobiDB-lite"/>
    </source>
</evidence>
<dbReference type="GO" id="GO:0022857">
    <property type="term" value="F:transmembrane transporter activity"/>
    <property type="evidence" value="ECO:0007669"/>
    <property type="project" value="UniProtKB-UniRule"/>
</dbReference>
<keyword evidence="5 9" id="KW-0812">Transmembrane</keyword>
<dbReference type="GO" id="GO:0005886">
    <property type="term" value="C:plasma membrane"/>
    <property type="evidence" value="ECO:0007669"/>
    <property type="project" value="UniProtKB-SubCell"/>
</dbReference>
<comment type="subunit">
    <text evidence="9">The complex comprises the extracytoplasmic solute receptor protein and the two transmembrane proteins.</text>
</comment>
<feature type="transmembrane region" description="Helical" evidence="9">
    <location>
        <begin position="145"/>
        <end position="164"/>
    </location>
</feature>
<reference evidence="12 13" key="1">
    <citation type="submission" date="2017-09" db="EMBL/GenBank/DDBJ databases">
        <authorList>
            <person name="Ehlers B."/>
            <person name="Leendertz F.H."/>
        </authorList>
    </citation>
    <scope>NUCLEOTIDE SEQUENCE [LARGE SCALE GENOMIC DNA]</scope>
    <source>
        <strain evidence="12 13">USBA 140</strain>
    </source>
</reference>
<protein>
    <recommendedName>
        <fullName evidence="9">TRAP transporter small permease protein</fullName>
    </recommendedName>
</protein>